<dbReference type="UniPathway" id="UPA00219"/>
<comment type="function">
    <text evidence="12">Cell wall formation. Adds enolpyruvyl to UDP-N-acetylglucosamine.</text>
</comment>
<dbReference type="InterPro" id="IPR013792">
    <property type="entry name" value="RNA3'P_cycl/enolpyr_Trfase_a/b"/>
</dbReference>
<dbReference type="EMBL" id="CP001034">
    <property type="protein sequence ID" value="ACB84888.1"/>
    <property type="molecule type" value="Genomic_DNA"/>
</dbReference>
<dbReference type="NCBIfam" id="NF006873">
    <property type="entry name" value="PRK09369.1"/>
    <property type="match status" value="1"/>
</dbReference>
<feature type="binding site" evidence="12">
    <location>
        <position position="329"/>
    </location>
    <ligand>
        <name>UDP-N-acetyl-alpha-D-glucosamine</name>
        <dbReference type="ChEBI" id="CHEBI:57705"/>
    </ligand>
</feature>
<feature type="binding site" evidence="12">
    <location>
        <begin position="22"/>
        <end position="23"/>
    </location>
    <ligand>
        <name>phosphoenolpyruvate</name>
        <dbReference type="ChEBI" id="CHEBI:58702"/>
    </ligand>
</feature>
<evidence type="ECO:0000256" key="10">
    <source>
        <dbReference type="ARBA" id="ARBA00038367"/>
    </source>
</evidence>
<dbReference type="OrthoDB" id="9803760at2"/>
<dbReference type="InterPro" id="IPR005750">
    <property type="entry name" value="UDP_GlcNAc_COvinyl_MurA"/>
</dbReference>
<dbReference type="NCBIfam" id="TIGR01072">
    <property type="entry name" value="murA"/>
    <property type="match status" value="1"/>
</dbReference>
<evidence type="ECO:0000256" key="8">
    <source>
        <dbReference type="ARBA" id="ARBA00023306"/>
    </source>
</evidence>
<evidence type="ECO:0000256" key="5">
    <source>
        <dbReference type="ARBA" id="ARBA00022679"/>
    </source>
</evidence>
<keyword evidence="9 12" id="KW-0961">Cell wall biogenesis/degradation</keyword>
<dbReference type="Gene3D" id="3.65.10.10">
    <property type="entry name" value="Enolpyruvate transferase domain"/>
    <property type="match status" value="2"/>
</dbReference>
<evidence type="ECO:0000313" key="14">
    <source>
        <dbReference type="EMBL" id="ACB84888.1"/>
    </source>
</evidence>
<feature type="domain" description="Enolpyruvate transferase" evidence="13">
    <location>
        <begin position="7"/>
        <end position="407"/>
    </location>
</feature>
<dbReference type="GO" id="GO:0071555">
    <property type="term" value="P:cell wall organization"/>
    <property type="evidence" value="ECO:0007669"/>
    <property type="project" value="UniProtKB-KW"/>
</dbReference>
<comment type="caution">
    <text evidence="12">Lacks conserved residue(s) required for the propagation of feature annotation.</text>
</comment>
<dbReference type="GO" id="GO:0051301">
    <property type="term" value="P:cell division"/>
    <property type="evidence" value="ECO:0007669"/>
    <property type="project" value="UniProtKB-KW"/>
</dbReference>
<comment type="pathway">
    <text evidence="2 12">Cell wall biogenesis; peptidoglycan biosynthesis.</text>
</comment>
<comment type="subcellular location">
    <subcellularLocation>
        <location evidence="1 12">Cytoplasm</location>
    </subcellularLocation>
</comment>
<dbReference type="GO" id="GO:0005737">
    <property type="term" value="C:cytoplasm"/>
    <property type="evidence" value="ECO:0007669"/>
    <property type="project" value="UniProtKB-SubCell"/>
</dbReference>
<dbReference type="PANTHER" id="PTHR43783:SF1">
    <property type="entry name" value="UDP-N-ACETYLGLUCOSAMINE 1-CARBOXYVINYLTRANSFERASE"/>
    <property type="match status" value="1"/>
</dbReference>
<evidence type="ECO:0000256" key="3">
    <source>
        <dbReference type="ARBA" id="ARBA00022490"/>
    </source>
</evidence>
<evidence type="ECO:0000256" key="2">
    <source>
        <dbReference type="ARBA" id="ARBA00004752"/>
    </source>
</evidence>
<evidence type="ECO:0000256" key="1">
    <source>
        <dbReference type="ARBA" id="ARBA00004496"/>
    </source>
</evidence>
<sequence>MCKFVVSGQKRLHGKIKVHGAKNSALPLLAGSLLSSELVRLREIPQLRDVKVMKEIIKSLGGYVIEDGNGVSVNPGEIETGIIPKRLMSEMRSSIVLLAGILHNLGWVKIYPPGGCAIGKRPIDLHLKGLEQLGCEVKQYQESIVLTAPDGLKGAKIKLDYPSVGATENIMMAAAKAKGVTEILNPAKEPEIQDLANFINSMGGEVKGAGTDKITVVGKEVLHGTDYQIIPDRIAAGTYMVATAITGGEVTLTNVVPSHVEKTVNLLEKCGVQVVVGDRNISVSAKNRQLNSPGKIETNPYPGFPTDMQPQFMALSCLLTGSTKITENIFEGRFKHVSELLKMGADISIEGNYAIVKGNSALSGTVVKASDLRAGAALTLAALAAEGVTIIENIDHIDRGYEDFDRDLNALGANMFRISNHSDIKSDENA</sequence>
<evidence type="ECO:0000256" key="6">
    <source>
        <dbReference type="ARBA" id="ARBA00022960"/>
    </source>
</evidence>
<proteinExistence type="inferred from homology"/>
<keyword evidence="8 12" id="KW-0131">Cell cycle</keyword>
<feature type="binding site" evidence="12">
    <location>
        <position position="92"/>
    </location>
    <ligand>
        <name>UDP-N-acetyl-alpha-D-glucosamine</name>
        <dbReference type="ChEBI" id="CHEBI:57705"/>
    </ligand>
</feature>
<dbReference type="STRING" id="457570.Nther_1305"/>
<keyword evidence="12" id="KW-0670">Pyruvate</keyword>
<feature type="modified residue" description="2-(S-cysteinyl)pyruvic acid O-phosphothioketal" evidence="12">
    <location>
        <position position="116"/>
    </location>
</feature>
<dbReference type="Pfam" id="PF00275">
    <property type="entry name" value="EPSP_synthase"/>
    <property type="match status" value="1"/>
</dbReference>
<keyword evidence="6 12" id="KW-0133">Cell shape</keyword>
<keyword evidence="3 12" id="KW-0963">Cytoplasm</keyword>
<dbReference type="GO" id="GO:0019277">
    <property type="term" value="P:UDP-N-acetylgalactosamine biosynthetic process"/>
    <property type="evidence" value="ECO:0007669"/>
    <property type="project" value="InterPro"/>
</dbReference>
<dbReference type="GO" id="GO:0009252">
    <property type="term" value="P:peptidoglycan biosynthetic process"/>
    <property type="evidence" value="ECO:0007669"/>
    <property type="project" value="UniProtKB-UniRule"/>
</dbReference>
<evidence type="ECO:0000256" key="4">
    <source>
        <dbReference type="ARBA" id="ARBA00022618"/>
    </source>
</evidence>
<dbReference type="PANTHER" id="PTHR43783">
    <property type="entry name" value="UDP-N-ACETYLGLUCOSAMINE 1-CARBOXYVINYLTRANSFERASE"/>
    <property type="match status" value="1"/>
</dbReference>
<evidence type="ECO:0000256" key="11">
    <source>
        <dbReference type="ARBA" id="ARBA00047527"/>
    </source>
</evidence>
<dbReference type="GO" id="GO:0008760">
    <property type="term" value="F:UDP-N-acetylglucosamine 1-carboxyvinyltransferase activity"/>
    <property type="evidence" value="ECO:0007669"/>
    <property type="project" value="UniProtKB-UniRule"/>
</dbReference>
<feature type="binding site" evidence="12">
    <location>
        <begin position="121"/>
        <end position="125"/>
    </location>
    <ligand>
        <name>UDP-N-acetyl-alpha-D-glucosamine</name>
        <dbReference type="ChEBI" id="CHEBI:57705"/>
    </ligand>
</feature>
<dbReference type="InParanoid" id="B2A2H3"/>
<evidence type="ECO:0000256" key="7">
    <source>
        <dbReference type="ARBA" id="ARBA00022984"/>
    </source>
</evidence>
<dbReference type="KEGG" id="nth:Nther_1305"/>
<dbReference type="eggNOG" id="COG0766">
    <property type="taxonomic scope" value="Bacteria"/>
</dbReference>
<protein>
    <recommendedName>
        <fullName evidence="12">UDP-N-acetylglucosamine 1-carboxyvinyltransferase</fullName>
        <ecNumber evidence="12">2.5.1.7</ecNumber>
    </recommendedName>
    <alternativeName>
        <fullName evidence="12">Enoylpyruvate transferase</fullName>
    </alternativeName>
    <alternativeName>
        <fullName evidence="12">UDP-N-acetylglucosamine enolpyruvyl transferase</fullName>
        <shortName evidence="12">EPT</shortName>
    </alternativeName>
</protein>
<dbReference type="HOGENOM" id="CLU_027387_0_0_9"/>
<feature type="active site" description="Proton donor" evidence="12">
    <location>
        <position position="116"/>
    </location>
</feature>
<gene>
    <name evidence="12" type="primary">murA</name>
    <name evidence="14" type="ordered locus">Nther_1305</name>
</gene>
<comment type="catalytic activity">
    <reaction evidence="11 12">
        <text>phosphoenolpyruvate + UDP-N-acetyl-alpha-D-glucosamine = UDP-N-acetyl-3-O-(1-carboxyvinyl)-alpha-D-glucosamine + phosphate</text>
        <dbReference type="Rhea" id="RHEA:18681"/>
        <dbReference type="ChEBI" id="CHEBI:43474"/>
        <dbReference type="ChEBI" id="CHEBI:57705"/>
        <dbReference type="ChEBI" id="CHEBI:58702"/>
        <dbReference type="ChEBI" id="CHEBI:68483"/>
        <dbReference type="EC" id="2.5.1.7"/>
    </reaction>
</comment>
<keyword evidence="5 12" id="KW-0808">Transferase</keyword>
<dbReference type="GO" id="GO:0008360">
    <property type="term" value="P:regulation of cell shape"/>
    <property type="evidence" value="ECO:0007669"/>
    <property type="project" value="UniProtKB-KW"/>
</dbReference>
<evidence type="ECO:0000313" key="15">
    <source>
        <dbReference type="Proteomes" id="UP000001683"/>
    </source>
</evidence>
<reference evidence="14 15" key="1">
    <citation type="submission" date="2008-04" db="EMBL/GenBank/DDBJ databases">
        <title>Complete sequence of chromosome of Natranaerobius thermophilus JW/NM-WN-LF.</title>
        <authorList>
            <consortium name="US DOE Joint Genome Institute"/>
            <person name="Copeland A."/>
            <person name="Lucas S."/>
            <person name="Lapidus A."/>
            <person name="Glavina del Rio T."/>
            <person name="Dalin E."/>
            <person name="Tice H."/>
            <person name="Bruce D."/>
            <person name="Goodwin L."/>
            <person name="Pitluck S."/>
            <person name="Chertkov O."/>
            <person name="Brettin T."/>
            <person name="Detter J.C."/>
            <person name="Han C."/>
            <person name="Kuske C.R."/>
            <person name="Schmutz J."/>
            <person name="Larimer F."/>
            <person name="Land M."/>
            <person name="Hauser L."/>
            <person name="Kyrpides N."/>
            <person name="Lykidis A."/>
            <person name="Mesbah N.M."/>
            <person name="Wiegel J."/>
        </authorList>
    </citation>
    <scope>NUCLEOTIDE SEQUENCE [LARGE SCALE GENOMIC DNA]</scope>
    <source>
        <strain evidence="15">ATCC BAA-1301 / DSM 18059 / JW/NM-WN-LF</strain>
    </source>
</reference>
<feature type="binding site" evidence="12">
    <location>
        <position position="307"/>
    </location>
    <ligand>
        <name>UDP-N-acetyl-alpha-D-glucosamine</name>
        <dbReference type="ChEBI" id="CHEBI:57705"/>
    </ligand>
</feature>
<dbReference type="CDD" id="cd01555">
    <property type="entry name" value="UdpNAET"/>
    <property type="match status" value="1"/>
</dbReference>
<organism evidence="14 15">
    <name type="scientific">Natranaerobius thermophilus (strain ATCC BAA-1301 / DSM 18059 / JW/NM-WN-LF)</name>
    <dbReference type="NCBI Taxonomy" id="457570"/>
    <lineage>
        <taxon>Bacteria</taxon>
        <taxon>Bacillati</taxon>
        <taxon>Bacillota</taxon>
        <taxon>Clostridia</taxon>
        <taxon>Natranaerobiales</taxon>
        <taxon>Natranaerobiaceae</taxon>
        <taxon>Natranaerobius</taxon>
    </lineage>
</organism>
<dbReference type="InterPro" id="IPR036968">
    <property type="entry name" value="Enolpyruvate_Tfrase_sf"/>
</dbReference>
<dbReference type="InterPro" id="IPR001986">
    <property type="entry name" value="Enolpyruvate_Tfrase_dom"/>
</dbReference>
<name>B2A2H3_NATTJ</name>
<evidence type="ECO:0000259" key="13">
    <source>
        <dbReference type="Pfam" id="PF00275"/>
    </source>
</evidence>
<accession>B2A2H3</accession>
<keyword evidence="15" id="KW-1185">Reference proteome</keyword>
<dbReference type="Proteomes" id="UP000001683">
    <property type="component" value="Chromosome"/>
</dbReference>
<keyword evidence="7 12" id="KW-0573">Peptidoglycan synthesis</keyword>
<dbReference type="InterPro" id="IPR050068">
    <property type="entry name" value="MurA_subfamily"/>
</dbReference>
<dbReference type="AlphaFoldDB" id="B2A2H3"/>
<dbReference type="EC" id="2.5.1.7" evidence="12"/>
<dbReference type="SUPFAM" id="SSF55205">
    <property type="entry name" value="EPT/RTPC-like"/>
    <property type="match status" value="1"/>
</dbReference>
<dbReference type="HAMAP" id="MF_00111">
    <property type="entry name" value="MurA"/>
    <property type="match status" value="1"/>
</dbReference>
<comment type="similarity">
    <text evidence="10 12">Belongs to the EPSP synthase family. MurA subfamily.</text>
</comment>
<keyword evidence="4 12" id="KW-0132">Cell division</keyword>
<evidence type="ECO:0000256" key="12">
    <source>
        <dbReference type="HAMAP-Rule" id="MF_00111"/>
    </source>
</evidence>
<reference evidence="14 15" key="2">
    <citation type="journal article" date="2011" name="J. Bacteriol.">
        <title>Complete genome sequence of the anaerobic, halophilic alkalithermophile Natranaerobius thermophilus JW/NM-WN-LF.</title>
        <authorList>
            <person name="Zhao B."/>
            <person name="Mesbah N.M."/>
            <person name="Dalin E."/>
            <person name="Goodwin L."/>
            <person name="Nolan M."/>
            <person name="Pitluck S."/>
            <person name="Chertkov O."/>
            <person name="Brettin T.S."/>
            <person name="Han J."/>
            <person name="Larimer F.W."/>
            <person name="Land M.L."/>
            <person name="Hauser L."/>
            <person name="Kyrpides N."/>
            <person name="Wiegel J."/>
        </authorList>
    </citation>
    <scope>NUCLEOTIDE SEQUENCE [LARGE SCALE GENOMIC DNA]</scope>
    <source>
        <strain evidence="15">ATCC BAA-1301 / DSM 18059 / JW/NM-WN-LF</strain>
    </source>
</reference>
<evidence type="ECO:0000256" key="9">
    <source>
        <dbReference type="ARBA" id="ARBA00023316"/>
    </source>
</evidence>
<dbReference type="RefSeq" id="WP_012447763.1">
    <property type="nucleotide sequence ID" value="NC_010718.1"/>
</dbReference>